<evidence type="ECO:0000313" key="2">
    <source>
        <dbReference type="EMBL" id="MDC8784478.1"/>
    </source>
</evidence>
<proteinExistence type="predicted"/>
<comment type="caution">
    <text evidence="2">The sequence shown here is derived from an EMBL/GenBank/DDBJ whole genome shotgun (WGS) entry which is preliminary data.</text>
</comment>
<keyword evidence="1" id="KW-1133">Transmembrane helix</keyword>
<dbReference type="InterPro" id="IPR012902">
    <property type="entry name" value="N_methyl_site"/>
</dbReference>
<keyword evidence="1" id="KW-0472">Membrane</keyword>
<dbReference type="EMBL" id="JAQQXS010000003">
    <property type="protein sequence ID" value="MDC8784478.1"/>
    <property type="molecule type" value="Genomic_DNA"/>
</dbReference>
<sequence>MPRQEVGPGKVRSMGRRHGQLGLSLVELMVGITVGMIVVAGASMMLTQQLNEHRRLVLETQVQQDLRAAADLMLRELRRGGAHAMAENMVWVPAATAAGPITNDYASQTSVAQAQNEVDYSYSVSDSRVGGTPLYPEDNVSSSNEHFGFRLDGQTLQFKQGNGNAGGNWQALTDPATLLITAFTVQPNIQNLSLQDMCEKTCPVVTATCPPQLLVKRFDITLTGVAAHDANVVRTLRVSSKMRNDEVIGACPP</sequence>
<keyword evidence="1" id="KW-0812">Transmembrane</keyword>
<keyword evidence="3" id="KW-1185">Reference proteome</keyword>
<reference evidence="2 3" key="1">
    <citation type="submission" date="2022-10" db="EMBL/GenBank/DDBJ databases">
        <title>paucibacter sp. hw8 Genome sequencing.</title>
        <authorList>
            <person name="Park S."/>
        </authorList>
    </citation>
    <scope>NUCLEOTIDE SEQUENCE [LARGE SCALE GENOMIC DNA]</scope>
    <source>
        <strain evidence="3">hw8</strain>
    </source>
</reference>
<dbReference type="Pfam" id="PF07963">
    <property type="entry name" value="N_methyl"/>
    <property type="match status" value="1"/>
</dbReference>
<dbReference type="RefSeq" id="WP_273595592.1">
    <property type="nucleotide sequence ID" value="NZ_JAQQXS010000003.1"/>
</dbReference>
<organism evidence="2 3">
    <name type="scientific">Roseateles koreensis</name>
    <dbReference type="NCBI Taxonomy" id="2987526"/>
    <lineage>
        <taxon>Bacteria</taxon>
        <taxon>Pseudomonadati</taxon>
        <taxon>Pseudomonadota</taxon>
        <taxon>Betaproteobacteria</taxon>
        <taxon>Burkholderiales</taxon>
        <taxon>Sphaerotilaceae</taxon>
        <taxon>Roseateles</taxon>
    </lineage>
</organism>
<evidence type="ECO:0000313" key="3">
    <source>
        <dbReference type="Proteomes" id="UP001219862"/>
    </source>
</evidence>
<name>A0ABT5KQ25_9BURK</name>
<feature type="transmembrane region" description="Helical" evidence="1">
    <location>
        <begin position="21"/>
        <end position="46"/>
    </location>
</feature>
<evidence type="ECO:0000256" key="1">
    <source>
        <dbReference type="SAM" id="Phobius"/>
    </source>
</evidence>
<dbReference type="Proteomes" id="UP001219862">
    <property type="component" value="Unassembled WGS sequence"/>
</dbReference>
<accession>A0ABT5KQ25</accession>
<protein>
    <submittedName>
        <fullName evidence="2">Prepilin-type N-terminal cleavage/methylation domain-containing protein</fullName>
    </submittedName>
</protein>
<gene>
    <name evidence="2" type="ORF">PRZ01_04655</name>
</gene>